<sequence>MLAGSAPVKGLARREFCLVLLRRMADLRPDLVAEALPRLRATKGQANAAHTRWQALQHSRRAPRGLALRTAVLGPPDEIEDRRFGDLDLEVHRWPLPLWPQLYWEVLTAPGGEVLQEHLVRAPWSIVPPAAGRRLRVWEHVLDDVVDLPGAVSVDPGVATRWEVHLADGTRTEFVWGLLQRVSLPPGR</sequence>
<protein>
    <submittedName>
        <fullName evidence="1">Uncharacterized protein</fullName>
    </submittedName>
</protein>
<organism evidence="1 2">
    <name type="scientific">Petropleomorpha daqingensis</name>
    <dbReference type="NCBI Taxonomy" id="2026353"/>
    <lineage>
        <taxon>Bacteria</taxon>
        <taxon>Bacillati</taxon>
        <taxon>Actinomycetota</taxon>
        <taxon>Actinomycetes</taxon>
        <taxon>Geodermatophilales</taxon>
        <taxon>Geodermatophilaceae</taxon>
        <taxon>Petropleomorpha</taxon>
    </lineage>
</organism>
<reference evidence="1 2" key="1">
    <citation type="submission" date="2020-07" db="EMBL/GenBank/DDBJ databases">
        <title>Sequencing the genomes of 1000 actinobacteria strains.</title>
        <authorList>
            <person name="Klenk H.-P."/>
        </authorList>
    </citation>
    <scope>NUCLEOTIDE SEQUENCE [LARGE SCALE GENOMIC DNA]</scope>
    <source>
        <strain evidence="1 2">DSM 104001</strain>
    </source>
</reference>
<dbReference type="AlphaFoldDB" id="A0A853CF10"/>
<proteinExistence type="predicted"/>
<gene>
    <name evidence="1" type="ORF">GGQ55_001440</name>
</gene>
<comment type="caution">
    <text evidence="1">The sequence shown here is derived from an EMBL/GenBank/DDBJ whole genome shotgun (WGS) entry which is preliminary data.</text>
</comment>
<dbReference type="Proteomes" id="UP000541969">
    <property type="component" value="Unassembled WGS sequence"/>
</dbReference>
<dbReference type="EMBL" id="JACBZT010000001">
    <property type="protein sequence ID" value="NYJ05162.1"/>
    <property type="molecule type" value="Genomic_DNA"/>
</dbReference>
<dbReference type="RefSeq" id="WP_179715783.1">
    <property type="nucleotide sequence ID" value="NZ_JACBZT010000001.1"/>
</dbReference>
<evidence type="ECO:0000313" key="2">
    <source>
        <dbReference type="Proteomes" id="UP000541969"/>
    </source>
</evidence>
<evidence type="ECO:0000313" key="1">
    <source>
        <dbReference type="EMBL" id="NYJ05162.1"/>
    </source>
</evidence>
<accession>A0A853CF10</accession>
<name>A0A853CF10_9ACTN</name>
<keyword evidence="2" id="KW-1185">Reference proteome</keyword>